<dbReference type="SMART" id="SM00228">
    <property type="entry name" value="PDZ"/>
    <property type="match status" value="1"/>
</dbReference>
<comment type="similarity">
    <text evidence="3 11">Belongs to the peptidase M50B family.</text>
</comment>
<dbReference type="Pfam" id="PF02163">
    <property type="entry name" value="Peptidase_M50"/>
    <property type="match status" value="1"/>
</dbReference>
<evidence type="ECO:0000256" key="3">
    <source>
        <dbReference type="ARBA" id="ARBA00007931"/>
    </source>
</evidence>
<dbReference type="Pfam" id="PF17820">
    <property type="entry name" value="PDZ_6"/>
    <property type="match status" value="1"/>
</dbReference>
<dbReference type="PANTHER" id="PTHR42837:SF2">
    <property type="entry name" value="MEMBRANE METALLOPROTEASE ARASP2, CHLOROPLASTIC-RELATED"/>
    <property type="match status" value="1"/>
</dbReference>
<dbReference type="SUPFAM" id="SSF50156">
    <property type="entry name" value="PDZ domain-like"/>
    <property type="match status" value="1"/>
</dbReference>
<keyword evidence="5 11" id="KW-0812">Transmembrane</keyword>
<dbReference type="AlphaFoldDB" id="A0A101E779"/>
<feature type="transmembrane region" description="Helical" evidence="11">
    <location>
        <begin position="257"/>
        <end position="277"/>
    </location>
</feature>
<dbReference type="EMBL" id="DOLB01000096">
    <property type="protein sequence ID" value="HBT49385.1"/>
    <property type="molecule type" value="Genomic_DNA"/>
</dbReference>
<dbReference type="PANTHER" id="PTHR42837">
    <property type="entry name" value="REGULATOR OF SIGMA-E PROTEASE RSEP"/>
    <property type="match status" value="1"/>
</dbReference>
<reference evidence="13 14" key="1">
    <citation type="journal article" date="2018" name="Nat. Biotechnol.">
        <title>A standardized bacterial taxonomy based on genome phylogeny substantially revises the tree of life.</title>
        <authorList>
            <person name="Parks D.H."/>
            <person name="Chuvochina M."/>
            <person name="Waite D.W."/>
            <person name="Rinke C."/>
            <person name="Skarshewski A."/>
            <person name="Chaumeil P.A."/>
            <person name="Hugenholtz P."/>
        </authorList>
    </citation>
    <scope>NUCLEOTIDE SEQUENCE [LARGE SCALE GENOMIC DNA]</scope>
    <source>
        <strain evidence="13">UBA12544</strain>
    </source>
</reference>
<evidence type="ECO:0000256" key="2">
    <source>
        <dbReference type="ARBA" id="ARBA00004141"/>
    </source>
</evidence>
<dbReference type="InterPro" id="IPR041489">
    <property type="entry name" value="PDZ_6"/>
</dbReference>
<dbReference type="InterPro" id="IPR004387">
    <property type="entry name" value="Pept_M50_Zn"/>
</dbReference>
<comment type="cofactor">
    <cofactor evidence="1 11">
        <name>Zn(2+)</name>
        <dbReference type="ChEBI" id="CHEBI:29105"/>
    </cofactor>
</comment>
<evidence type="ECO:0000256" key="1">
    <source>
        <dbReference type="ARBA" id="ARBA00001947"/>
    </source>
</evidence>
<dbReference type="GO" id="GO:0046872">
    <property type="term" value="F:metal ion binding"/>
    <property type="evidence" value="ECO:0007669"/>
    <property type="project" value="UniProtKB-KW"/>
</dbReference>
<proteinExistence type="inferred from homology"/>
<organism evidence="13 14">
    <name type="scientific">Caldanaerobacter subterraneus</name>
    <dbReference type="NCBI Taxonomy" id="911092"/>
    <lineage>
        <taxon>Bacteria</taxon>
        <taxon>Bacillati</taxon>
        <taxon>Bacillota</taxon>
        <taxon>Clostridia</taxon>
        <taxon>Thermoanaerobacterales</taxon>
        <taxon>Thermoanaerobacteraceae</taxon>
        <taxon>Caldanaerobacter</taxon>
    </lineage>
</organism>
<dbReference type="Proteomes" id="UP000264445">
    <property type="component" value="Unassembled WGS sequence"/>
</dbReference>
<keyword evidence="8 11" id="KW-1133">Transmembrane helix</keyword>
<keyword evidence="7 11" id="KW-0862">Zinc</keyword>
<feature type="transmembrane region" description="Helical" evidence="11">
    <location>
        <begin position="307"/>
        <end position="325"/>
    </location>
</feature>
<evidence type="ECO:0000313" key="13">
    <source>
        <dbReference type="EMBL" id="HBT49385.1"/>
    </source>
</evidence>
<feature type="transmembrane region" description="Helical" evidence="11">
    <location>
        <begin position="88"/>
        <end position="113"/>
    </location>
</feature>
<evidence type="ECO:0000256" key="5">
    <source>
        <dbReference type="ARBA" id="ARBA00022692"/>
    </source>
</evidence>
<dbReference type="EC" id="3.4.24.-" evidence="11"/>
<dbReference type="NCBIfam" id="TIGR00054">
    <property type="entry name" value="RIP metalloprotease RseP"/>
    <property type="match status" value="1"/>
</dbReference>
<evidence type="ECO:0000259" key="12">
    <source>
        <dbReference type="SMART" id="SM00228"/>
    </source>
</evidence>
<dbReference type="CDD" id="cd06163">
    <property type="entry name" value="S2P-M50_PDZ_RseP-like"/>
    <property type="match status" value="1"/>
</dbReference>
<accession>A0A101E779</accession>
<keyword evidence="9 11" id="KW-0482">Metalloprotease</keyword>
<evidence type="ECO:0000313" key="14">
    <source>
        <dbReference type="Proteomes" id="UP000264445"/>
    </source>
</evidence>
<evidence type="ECO:0000256" key="6">
    <source>
        <dbReference type="ARBA" id="ARBA00022801"/>
    </source>
</evidence>
<evidence type="ECO:0000256" key="11">
    <source>
        <dbReference type="RuleBase" id="RU362031"/>
    </source>
</evidence>
<comment type="subcellular location">
    <subcellularLocation>
        <location evidence="2">Membrane</location>
        <topology evidence="2">Multi-pass membrane protein</topology>
    </subcellularLocation>
</comment>
<dbReference type="InterPro" id="IPR001478">
    <property type="entry name" value="PDZ"/>
</dbReference>
<name>A0A101E779_9THEO</name>
<gene>
    <name evidence="13" type="primary">rseP</name>
    <name evidence="13" type="ORF">DEA61_06110</name>
</gene>
<sequence length="332" mass="36792">MTIILSIIVLSVLVMFHEFGHFIVAKLSGARVNEFSIGFGPRLFKKKYGETEYSFRALLFGGYVALEGEDEKSSDPRAIINKPWPVRLAVFAAGPLMNILLAFLLLFIVFFYIESPVPKVQTVMEGYPAEKAGILPGDKILMINDIKINSWEQLEKAISSSNGKTLVMEIERDNKIIKKEVTPVFDKKASKVMIGIVPAYERSFLLAVKTAVDRTIYFSKLIVLLLAMLISGKVSVNEIMGPVGIVQAVGTVAKTGMINLLAFSALISVNLGLFNLLPFPALDGGRILFVLAEAVRGKPLPPEKESYIHYLGFLLLIALLIFATYRDIMRIF</sequence>
<evidence type="ECO:0000256" key="7">
    <source>
        <dbReference type="ARBA" id="ARBA00022833"/>
    </source>
</evidence>
<dbReference type="InterPro" id="IPR036034">
    <property type="entry name" value="PDZ_sf"/>
</dbReference>
<keyword evidence="4 13" id="KW-0645">Protease</keyword>
<evidence type="ECO:0000256" key="8">
    <source>
        <dbReference type="ARBA" id="ARBA00022989"/>
    </source>
</evidence>
<keyword evidence="10 11" id="KW-0472">Membrane</keyword>
<keyword evidence="6 11" id="KW-0378">Hydrolase</keyword>
<dbReference type="InterPro" id="IPR008915">
    <property type="entry name" value="Peptidase_M50"/>
</dbReference>
<dbReference type="GO" id="GO:0006508">
    <property type="term" value="P:proteolysis"/>
    <property type="evidence" value="ECO:0007669"/>
    <property type="project" value="UniProtKB-KW"/>
</dbReference>
<dbReference type="RefSeq" id="WP_278429073.1">
    <property type="nucleotide sequence ID" value="NZ_DOLB01000096.1"/>
</dbReference>
<keyword evidence="11" id="KW-0479">Metal-binding</keyword>
<dbReference type="GO" id="GO:0016020">
    <property type="term" value="C:membrane"/>
    <property type="evidence" value="ECO:0007669"/>
    <property type="project" value="UniProtKB-SubCell"/>
</dbReference>
<dbReference type="Gene3D" id="2.30.42.10">
    <property type="match status" value="1"/>
</dbReference>
<dbReference type="GO" id="GO:0004222">
    <property type="term" value="F:metalloendopeptidase activity"/>
    <property type="evidence" value="ECO:0007669"/>
    <property type="project" value="InterPro"/>
</dbReference>
<evidence type="ECO:0000256" key="4">
    <source>
        <dbReference type="ARBA" id="ARBA00022670"/>
    </source>
</evidence>
<evidence type="ECO:0000256" key="10">
    <source>
        <dbReference type="ARBA" id="ARBA00023136"/>
    </source>
</evidence>
<dbReference type="CDD" id="cd23081">
    <property type="entry name" value="cpPDZ_EcRseP-like"/>
    <property type="match status" value="1"/>
</dbReference>
<comment type="caution">
    <text evidence="13">The sequence shown here is derived from an EMBL/GenBank/DDBJ whole genome shotgun (WGS) entry which is preliminary data.</text>
</comment>
<protein>
    <recommendedName>
        <fullName evidence="11">Zinc metalloprotease</fullName>
        <ecNumber evidence="11">3.4.24.-</ecNumber>
    </recommendedName>
</protein>
<evidence type="ECO:0000256" key="9">
    <source>
        <dbReference type="ARBA" id="ARBA00023049"/>
    </source>
</evidence>
<feature type="domain" description="PDZ" evidence="12">
    <location>
        <begin position="102"/>
        <end position="174"/>
    </location>
</feature>